<dbReference type="EMBL" id="CP099419">
    <property type="protein sequence ID" value="USW48977.1"/>
    <property type="molecule type" value="Genomic_DNA"/>
</dbReference>
<name>A0A9Q9EGM4_9PEZI</name>
<sequence length="262" mass="29900">MSSLGHLTRHTDPGERRIDRSRAYSAADLADLCVRFLQIPYNQWDEERKQALQNLKEWYSNWDQLCYENEQIVPSLEDMSKVIDYISTAFYDGLLSNVTHQWKTIANRAIYAYTNIPDEDDADWPRIFQHPGYRPGHMLQSYHHQDPIIGTLIHESIHGFLGSYACESATCGCITTSSRSLGATGHGPAFLQIATHIEAIFAAELEATWRPAPDLYVQDSMQKECAKSGLVLNDDEIEGCAQADRAWIRQYRASKRRDSKVE</sequence>
<keyword evidence="2" id="KW-1185">Reference proteome</keyword>
<proteinExistence type="predicted"/>
<dbReference type="AlphaFoldDB" id="A0A9Q9EGM4"/>
<reference evidence="1" key="1">
    <citation type="submission" date="2022-06" db="EMBL/GenBank/DDBJ databases">
        <title>Complete genome sequences of two strains of the flax pathogen Septoria linicola.</title>
        <authorList>
            <person name="Lapalu N."/>
            <person name="Simon A."/>
            <person name="Demenou B."/>
            <person name="Paumier D."/>
            <person name="Guillot M.-P."/>
            <person name="Gout L."/>
            <person name="Valade R."/>
        </authorList>
    </citation>
    <scope>NUCLEOTIDE SEQUENCE</scope>
    <source>
        <strain evidence="1">SE15195</strain>
    </source>
</reference>
<protein>
    <submittedName>
        <fullName evidence="1">Uncharacterized protein</fullName>
    </submittedName>
</protein>
<evidence type="ECO:0000313" key="1">
    <source>
        <dbReference type="EMBL" id="USW48977.1"/>
    </source>
</evidence>
<gene>
    <name evidence="1" type="ORF">Slin15195_G022960</name>
</gene>
<dbReference type="Proteomes" id="UP001056384">
    <property type="component" value="Chromosome 2"/>
</dbReference>
<evidence type="ECO:0000313" key="2">
    <source>
        <dbReference type="Proteomes" id="UP001056384"/>
    </source>
</evidence>
<accession>A0A9Q9EGM4</accession>
<organism evidence="1 2">
    <name type="scientific">Septoria linicola</name>
    <dbReference type="NCBI Taxonomy" id="215465"/>
    <lineage>
        <taxon>Eukaryota</taxon>
        <taxon>Fungi</taxon>
        <taxon>Dikarya</taxon>
        <taxon>Ascomycota</taxon>
        <taxon>Pezizomycotina</taxon>
        <taxon>Dothideomycetes</taxon>
        <taxon>Dothideomycetidae</taxon>
        <taxon>Mycosphaerellales</taxon>
        <taxon>Mycosphaerellaceae</taxon>
        <taxon>Septoria</taxon>
    </lineage>
</organism>